<organism evidence="1 2">
    <name type="scientific">Actinoplanes siamensis</name>
    <dbReference type="NCBI Taxonomy" id="1223317"/>
    <lineage>
        <taxon>Bacteria</taxon>
        <taxon>Bacillati</taxon>
        <taxon>Actinomycetota</taxon>
        <taxon>Actinomycetes</taxon>
        <taxon>Micromonosporales</taxon>
        <taxon>Micromonosporaceae</taxon>
        <taxon>Actinoplanes</taxon>
    </lineage>
</organism>
<proteinExistence type="predicted"/>
<dbReference type="RefSeq" id="WP_203684243.1">
    <property type="nucleotide sequence ID" value="NZ_BOMW01000069.1"/>
</dbReference>
<protein>
    <submittedName>
        <fullName evidence="1">Uncharacterized protein</fullName>
    </submittedName>
</protein>
<evidence type="ECO:0000313" key="2">
    <source>
        <dbReference type="Proteomes" id="UP000629619"/>
    </source>
</evidence>
<keyword evidence="2" id="KW-1185">Reference proteome</keyword>
<accession>A0A919NE36</accession>
<sequence>MTKPPLTVHNAAISTARVEIKTLTVSGRQVTLAVFRQLREAPVIEDDGVLAGQLWGVVNYHPDKCADLPEHWHVVWQRDADLLRSLVYRTIDHGEFWPESGDRLVTAAVYEYAVHGTTGPFKDLPLRDLVREYFESSADSRPGIVEKWSGLPVRMTPTDGGQRVVLALLDHQRAHKLAQQRADDPWHQDQRQAAERALAAQITLLGEEIAEYGADMEQLLAECRADVAAEAARRERHAQARQAITELPQLFIAV</sequence>
<name>A0A919NE36_9ACTN</name>
<dbReference type="AlphaFoldDB" id="A0A919NE36"/>
<dbReference type="EMBL" id="BOMW01000069">
    <property type="protein sequence ID" value="GIF08910.1"/>
    <property type="molecule type" value="Genomic_DNA"/>
</dbReference>
<gene>
    <name evidence="1" type="ORF">Asi03nite_64480</name>
</gene>
<comment type="caution">
    <text evidence="1">The sequence shown here is derived from an EMBL/GenBank/DDBJ whole genome shotgun (WGS) entry which is preliminary data.</text>
</comment>
<reference evidence="1" key="1">
    <citation type="submission" date="2021-01" db="EMBL/GenBank/DDBJ databases">
        <title>Whole genome shotgun sequence of Actinoplanes siamensis NBRC 109076.</title>
        <authorList>
            <person name="Komaki H."/>
            <person name="Tamura T."/>
        </authorList>
    </citation>
    <scope>NUCLEOTIDE SEQUENCE</scope>
    <source>
        <strain evidence="1">NBRC 109076</strain>
    </source>
</reference>
<dbReference type="Proteomes" id="UP000629619">
    <property type="component" value="Unassembled WGS sequence"/>
</dbReference>
<evidence type="ECO:0000313" key="1">
    <source>
        <dbReference type="EMBL" id="GIF08910.1"/>
    </source>
</evidence>